<feature type="compositionally biased region" description="Basic and acidic residues" evidence="1">
    <location>
        <begin position="92"/>
        <end position="104"/>
    </location>
</feature>
<gene>
    <name evidence="2" type="ORF">OUZ56_022774</name>
</gene>
<feature type="region of interest" description="Disordered" evidence="1">
    <location>
        <begin position="86"/>
        <end position="145"/>
    </location>
</feature>
<comment type="caution">
    <text evidence="2">The sequence shown here is derived from an EMBL/GenBank/DDBJ whole genome shotgun (WGS) entry which is preliminary data.</text>
</comment>
<evidence type="ECO:0000313" key="3">
    <source>
        <dbReference type="Proteomes" id="UP001234178"/>
    </source>
</evidence>
<accession>A0ABR0AXG4</accession>
<organism evidence="2 3">
    <name type="scientific">Daphnia magna</name>
    <dbReference type="NCBI Taxonomy" id="35525"/>
    <lineage>
        <taxon>Eukaryota</taxon>
        <taxon>Metazoa</taxon>
        <taxon>Ecdysozoa</taxon>
        <taxon>Arthropoda</taxon>
        <taxon>Crustacea</taxon>
        <taxon>Branchiopoda</taxon>
        <taxon>Diplostraca</taxon>
        <taxon>Cladocera</taxon>
        <taxon>Anomopoda</taxon>
        <taxon>Daphniidae</taxon>
        <taxon>Daphnia</taxon>
    </lineage>
</organism>
<evidence type="ECO:0000256" key="1">
    <source>
        <dbReference type="SAM" id="MobiDB-lite"/>
    </source>
</evidence>
<sequence>MVEWQGRSCPLLFLTRALIEVLVSRRNHQMVENTTQSSVCERDAAIVAVTQQKREKKNAPCGRIRPEDLTSEQHFRLHDVILSKTCASTENEGGKKRESDDGIHEFNASAPKEKRMKAGRWKRQMEPSSSKWKGRYPWQPASPDG</sequence>
<dbReference type="EMBL" id="JAOYFB010000039">
    <property type="protein sequence ID" value="KAK4029814.1"/>
    <property type="molecule type" value="Genomic_DNA"/>
</dbReference>
<dbReference type="Proteomes" id="UP001234178">
    <property type="component" value="Unassembled WGS sequence"/>
</dbReference>
<name>A0ABR0AXG4_9CRUS</name>
<proteinExistence type="predicted"/>
<evidence type="ECO:0000313" key="2">
    <source>
        <dbReference type="EMBL" id="KAK4029814.1"/>
    </source>
</evidence>
<keyword evidence="3" id="KW-1185">Reference proteome</keyword>
<reference evidence="2 3" key="1">
    <citation type="journal article" date="2023" name="Nucleic Acids Res.">
        <title>The hologenome of Daphnia magna reveals possible DNA methylation and microbiome-mediated evolution of the host genome.</title>
        <authorList>
            <person name="Chaturvedi A."/>
            <person name="Li X."/>
            <person name="Dhandapani V."/>
            <person name="Marshall H."/>
            <person name="Kissane S."/>
            <person name="Cuenca-Cambronero M."/>
            <person name="Asole G."/>
            <person name="Calvet F."/>
            <person name="Ruiz-Romero M."/>
            <person name="Marangio P."/>
            <person name="Guigo R."/>
            <person name="Rago D."/>
            <person name="Mirbahai L."/>
            <person name="Eastwood N."/>
            <person name="Colbourne J.K."/>
            <person name="Zhou J."/>
            <person name="Mallon E."/>
            <person name="Orsini L."/>
        </authorList>
    </citation>
    <scope>NUCLEOTIDE SEQUENCE [LARGE SCALE GENOMIC DNA]</scope>
    <source>
        <strain evidence="2">LRV0_1</strain>
    </source>
</reference>
<protein>
    <submittedName>
        <fullName evidence="2">Uncharacterized protein</fullName>
    </submittedName>
</protein>